<organism evidence="1 2">
    <name type="scientific">Drosophila navojoa</name>
    <name type="common">Fruit fly</name>
    <dbReference type="NCBI Taxonomy" id="7232"/>
    <lineage>
        <taxon>Eukaryota</taxon>
        <taxon>Metazoa</taxon>
        <taxon>Ecdysozoa</taxon>
        <taxon>Arthropoda</taxon>
        <taxon>Hexapoda</taxon>
        <taxon>Insecta</taxon>
        <taxon>Pterygota</taxon>
        <taxon>Neoptera</taxon>
        <taxon>Endopterygota</taxon>
        <taxon>Diptera</taxon>
        <taxon>Brachycera</taxon>
        <taxon>Muscomorpha</taxon>
        <taxon>Ephydroidea</taxon>
        <taxon>Drosophilidae</taxon>
        <taxon>Drosophila</taxon>
    </lineage>
</organism>
<accession>A0A484B8X2</accession>
<dbReference type="OrthoDB" id="7848000at2759"/>
<protein>
    <submittedName>
        <fullName evidence="1">Uncharacterized protein</fullName>
    </submittedName>
</protein>
<dbReference type="AlphaFoldDB" id="A0A484B8X2"/>
<evidence type="ECO:0000313" key="2">
    <source>
        <dbReference type="Proteomes" id="UP000295192"/>
    </source>
</evidence>
<keyword evidence="2" id="KW-1185">Reference proteome</keyword>
<reference evidence="1 2" key="1">
    <citation type="journal article" date="2019" name="J. Hered.">
        <title>An Improved Genome Assembly for Drosophila navojoa, the Basal Species in the mojavensis Cluster.</title>
        <authorList>
            <person name="Vanderlinde T."/>
            <person name="Dupim E.G."/>
            <person name="Nazario-Yepiz N.O."/>
            <person name="Carvalho A.B."/>
        </authorList>
    </citation>
    <scope>NUCLEOTIDE SEQUENCE [LARGE SCALE GENOMIC DNA]</scope>
    <source>
        <strain evidence="1">Navoj_Jal97</strain>
        <tissue evidence="1">Whole organism</tissue>
    </source>
</reference>
<dbReference type="OMA" id="ETRISYG"/>
<dbReference type="KEGG" id="dnv:108654427"/>
<name>A0A484B8X2_DRONA</name>
<dbReference type="Proteomes" id="UP000295192">
    <property type="component" value="Unassembled WGS sequence"/>
</dbReference>
<gene>
    <name evidence="1" type="ORF">AWZ03_008275</name>
</gene>
<proteinExistence type="predicted"/>
<comment type="caution">
    <text evidence="1">The sequence shown here is derived from an EMBL/GenBank/DDBJ whole genome shotgun (WGS) entry which is preliminary data.</text>
</comment>
<evidence type="ECO:0000313" key="1">
    <source>
        <dbReference type="EMBL" id="TDG45306.1"/>
    </source>
</evidence>
<dbReference type="EMBL" id="LSRL02000081">
    <property type="protein sequence ID" value="TDG45306.1"/>
    <property type="molecule type" value="Genomic_DNA"/>
</dbReference>
<sequence>MSFGCITKLNVNINKCQTHITYANNSTRFLINNPSGFVFRSMGSTVCRCCTDCASQGIGFLKRHFGRGGSIRKTPSLCDMLSSIGLNDYAHYEPNAVDHKFQSEQMDDGDHQESDEQQVKKLFTWHLEDVPVVNPQRATKIVRRKGRLQVSCLAWHLDSCKWRNFSAKDYEMPKCHCLKIKDTMDYIDEVVNGAMPTPEQQQSVLNSNGKLIPDMNSNIIGINALLQKLNELLEEQNREQGNV</sequence>